<evidence type="ECO:0000313" key="7">
    <source>
        <dbReference type="Proteomes" id="UP001319870"/>
    </source>
</evidence>
<organism evidence="6 7">
    <name type="scientific">Isoptericola luteus</name>
    <dbReference type="NCBI Taxonomy" id="2879484"/>
    <lineage>
        <taxon>Bacteria</taxon>
        <taxon>Bacillati</taxon>
        <taxon>Actinomycetota</taxon>
        <taxon>Actinomycetes</taxon>
        <taxon>Micrococcales</taxon>
        <taxon>Promicromonosporaceae</taxon>
        <taxon>Isoptericola</taxon>
    </lineage>
</organism>
<keyword evidence="5" id="KW-0119">Carbohydrate metabolism</keyword>
<gene>
    <name evidence="6" type="ORF">LEP48_14355</name>
</gene>
<dbReference type="CDD" id="cd10802">
    <property type="entry name" value="YdjC_TTHB029_like"/>
    <property type="match status" value="1"/>
</dbReference>
<dbReference type="PANTHER" id="PTHR31609:SF1">
    <property type="entry name" value="CARBOHYDRATE DEACETYLASE"/>
    <property type="match status" value="1"/>
</dbReference>
<keyword evidence="2" id="KW-0479">Metal-binding</keyword>
<dbReference type="Gene3D" id="3.20.20.370">
    <property type="entry name" value="Glycoside hydrolase/deacetylase"/>
    <property type="match status" value="1"/>
</dbReference>
<proteinExistence type="predicted"/>
<accession>A0ABS7ZHM2</accession>
<evidence type="ECO:0000256" key="2">
    <source>
        <dbReference type="ARBA" id="ARBA00022723"/>
    </source>
</evidence>
<evidence type="ECO:0000313" key="6">
    <source>
        <dbReference type="EMBL" id="MCA5894520.1"/>
    </source>
</evidence>
<dbReference type="InterPro" id="IPR006879">
    <property type="entry name" value="YdjC-like"/>
</dbReference>
<dbReference type="Pfam" id="PF04794">
    <property type="entry name" value="YdjC"/>
    <property type="match status" value="1"/>
</dbReference>
<comment type="cofactor">
    <cofactor evidence="1">
        <name>Mg(2+)</name>
        <dbReference type="ChEBI" id="CHEBI:18420"/>
    </cofactor>
</comment>
<dbReference type="RefSeq" id="WP_225566284.1">
    <property type="nucleotide sequence ID" value="NZ_JAIXCQ010000010.1"/>
</dbReference>
<evidence type="ECO:0000256" key="3">
    <source>
        <dbReference type="ARBA" id="ARBA00022801"/>
    </source>
</evidence>
<sequence length="318" mass="33379">MTAAHGAPSDLTARLGLEPGARAIILNADDFGMCRAANRGVVPLLEAGHLDSATLMVPCAWAPEALAFAAGNPAVDVGVHLVLTSEWTSYRWRPLTGAGTSLVDAAGYFPTQVVDVETQATEADVAAELTAQLDAALAAGVDVSHLDNHMGSVYGLATGRSFLGPVLRLAAERGLPFRLPRSLERLEDTGVDPGGSNAQQVLDTATAAADELGVVIVDRLWTHPFALAGEGTDDVESYEDVKAGFLDLLRAVGPGVTEIFLHPMVPGDELTDAVDFAAPKRGYEARLLADPDVAATIAAEGLVRVAWRDLRAVQRGER</sequence>
<dbReference type="InterPro" id="IPR011330">
    <property type="entry name" value="Glyco_hydro/deAcase_b/a-brl"/>
</dbReference>
<keyword evidence="3" id="KW-0378">Hydrolase</keyword>
<keyword evidence="4" id="KW-0460">Magnesium</keyword>
<dbReference type="SUPFAM" id="SSF88713">
    <property type="entry name" value="Glycoside hydrolase/deacetylase"/>
    <property type="match status" value="1"/>
</dbReference>
<keyword evidence="7" id="KW-1185">Reference proteome</keyword>
<name>A0ABS7ZHM2_9MICO</name>
<reference evidence="6 7" key="1">
    <citation type="submission" date="2021-09" db="EMBL/GenBank/DDBJ databases">
        <title>Isoptericola luteus sp. nov., a novel bacterium isolated from Harbin, the capital city of Heilongjiang province.</title>
        <authorList>
            <person name="Li J."/>
        </authorList>
    </citation>
    <scope>NUCLEOTIDE SEQUENCE [LARGE SCALE GENOMIC DNA]</scope>
    <source>
        <strain evidence="6 7">NEAU-Y5</strain>
    </source>
</reference>
<evidence type="ECO:0000256" key="4">
    <source>
        <dbReference type="ARBA" id="ARBA00022842"/>
    </source>
</evidence>
<dbReference type="PANTHER" id="PTHR31609">
    <property type="entry name" value="YDJC DEACETYLASE FAMILY MEMBER"/>
    <property type="match status" value="1"/>
</dbReference>
<dbReference type="EMBL" id="JAIXCQ010000010">
    <property type="protein sequence ID" value="MCA5894520.1"/>
    <property type="molecule type" value="Genomic_DNA"/>
</dbReference>
<evidence type="ECO:0000256" key="5">
    <source>
        <dbReference type="ARBA" id="ARBA00023277"/>
    </source>
</evidence>
<comment type="caution">
    <text evidence="6">The sequence shown here is derived from an EMBL/GenBank/DDBJ whole genome shotgun (WGS) entry which is preliminary data.</text>
</comment>
<evidence type="ECO:0000256" key="1">
    <source>
        <dbReference type="ARBA" id="ARBA00001946"/>
    </source>
</evidence>
<protein>
    <submittedName>
        <fullName evidence="6">Polysaccharide deacetylase family protein</fullName>
    </submittedName>
</protein>
<dbReference type="Proteomes" id="UP001319870">
    <property type="component" value="Unassembled WGS sequence"/>
</dbReference>